<evidence type="ECO:0000259" key="4">
    <source>
        <dbReference type="Pfam" id="PF12740"/>
    </source>
</evidence>
<name>A0A7X0LLD0_9BACT</name>
<dbReference type="GO" id="GO:0016042">
    <property type="term" value="P:lipid catabolic process"/>
    <property type="evidence" value="ECO:0007669"/>
    <property type="project" value="UniProtKB-KW"/>
</dbReference>
<dbReference type="Gene3D" id="3.40.50.1820">
    <property type="entry name" value="alpha/beta hydrolase"/>
    <property type="match status" value="1"/>
</dbReference>
<feature type="domain" description="PET hydrolase/cutinase-like" evidence="4">
    <location>
        <begin position="139"/>
        <end position="271"/>
    </location>
</feature>
<dbReference type="Proteomes" id="UP000541810">
    <property type="component" value="Unassembled WGS sequence"/>
</dbReference>
<dbReference type="SUPFAM" id="SSF53474">
    <property type="entry name" value="alpha/beta-Hydrolases"/>
    <property type="match status" value="1"/>
</dbReference>
<reference evidence="5 6" key="1">
    <citation type="submission" date="2020-08" db="EMBL/GenBank/DDBJ databases">
        <title>Genomic Encyclopedia of Type Strains, Phase IV (KMG-IV): sequencing the most valuable type-strain genomes for metagenomic binning, comparative biology and taxonomic classification.</title>
        <authorList>
            <person name="Goeker M."/>
        </authorList>
    </citation>
    <scope>NUCLEOTIDE SEQUENCE [LARGE SCALE GENOMIC DNA]</scope>
    <source>
        <strain evidence="5 6">DSM 103725</strain>
    </source>
</reference>
<dbReference type="GO" id="GO:0003847">
    <property type="term" value="F:1-alkyl-2-acetylglycerophosphocholine esterase activity"/>
    <property type="evidence" value="ECO:0007669"/>
    <property type="project" value="TreeGrafter"/>
</dbReference>
<dbReference type="AlphaFoldDB" id="A0A7X0LLD0"/>
<accession>A0A7X0LLD0</accession>
<dbReference type="Pfam" id="PF12740">
    <property type="entry name" value="PETase"/>
    <property type="match status" value="1"/>
</dbReference>
<protein>
    <submittedName>
        <fullName evidence="5">Putative dienelactone hydrolase</fullName>
    </submittedName>
</protein>
<evidence type="ECO:0000313" key="5">
    <source>
        <dbReference type="EMBL" id="MBB6430501.1"/>
    </source>
</evidence>
<gene>
    <name evidence="5" type="ORF">HNQ40_002307</name>
</gene>
<evidence type="ECO:0000256" key="1">
    <source>
        <dbReference type="ARBA" id="ARBA00022801"/>
    </source>
</evidence>
<dbReference type="PANTHER" id="PTHR10272">
    <property type="entry name" value="PLATELET-ACTIVATING FACTOR ACETYLHYDROLASE"/>
    <property type="match status" value="1"/>
</dbReference>
<keyword evidence="2" id="KW-0442">Lipid degradation</keyword>
<evidence type="ECO:0000256" key="2">
    <source>
        <dbReference type="ARBA" id="ARBA00022963"/>
    </source>
</evidence>
<keyword evidence="1 5" id="KW-0378">Hydrolase</keyword>
<organism evidence="5 6">
    <name type="scientific">Algisphaera agarilytica</name>
    <dbReference type="NCBI Taxonomy" id="1385975"/>
    <lineage>
        <taxon>Bacteria</taxon>
        <taxon>Pseudomonadati</taxon>
        <taxon>Planctomycetota</taxon>
        <taxon>Phycisphaerae</taxon>
        <taxon>Phycisphaerales</taxon>
        <taxon>Phycisphaeraceae</taxon>
        <taxon>Algisphaera</taxon>
    </lineage>
</organism>
<evidence type="ECO:0000313" key="6">
    <source>
        <dbReference type="Proteomes" id="UP000541810"/>
    </source>
</evidence>
<proteinExistence type="predicted"/>
<comment type="caution">
    <text evidence="5">The sequence shown here is derived from an EMBL/GenBank/DDBJ whole genome shotgun (WGS) entry which is preliminary data.</text>
</comment>
<dbReference type="PANTHER" id="PTHR10272:SF0">
    <property type="entry name" value="PLATELET-ACTIVATING FACTOR ACETYLHYDROLASE"/>
    <property type="match status" value="1"/>
</dbReference>
<dbReference type="RefSeq" id="WP_221435504.1">
    <property type="nucleotide sequence ID" value="NZ_JACHGY010000001.1"/>
</dbReference>
<keyword evidence="6" id="KW-1185">Reference proteome</keyword>
<dbReference type="EMBL" id="JACHGY010000001">
    <property type="protein sequence ID" value="MBB6430501.1"/>
    <property type="molecule type" value="Genomic_DNA"/>
</dbReference>
<dbReference type="InterPro" id="IPR041127">
    <property type="entry name" value="PET_hydrolase/cutinase-like"/>
</dbReference>
<sequence>MGIIAIAACFGVIADAAPPAYDPLAVGAAEPVVVDLSVHDAERQREIPLRVYLPVNAEGADENADAMPRPVVLFSHGLGGSRENNPYLGEHWAKRGYVAVFMQHLGSDESVWKDVPVGQRLREMQKAASGKNARLRRGDVVAVIDALEAWNADPASPLMDRLDLDHIGMSGHSFGAVTTQAVSGQRPGWGREVWGDPRIKAAVAMSPSVQRGVNADRAFSEVTMPWLLMTGTLDVAIIGDADVEARLAVYPALPAGDKYELVLDRAQHSAFGDRALPSDREPRNPNHYRVILALSTAFWDAYLRDDPAAKAWLRGDGAEGVLEPGDRWQHK</sequence>
<dbReference type="InterPro" id="IPR029058">
    <property type="entry name" value="AB_hydrolase_fold"/>
</dbReference>
<keyword evidence="3" id="KW-0443">Lipid metabolism</keyword>
<evidence type="ECO:0000256" key="3">
    <source>
        <dbReference type="ARBA" id="ARBA00023098"/>
    </source>
</evidence>